<reference evidence="3" key="1">
    <citation type="journal article" date="2019" name="Int. J. Syst. Evol. Microbiol.">
        <title>The Global Catalogue of Microorganisms (GCM) 10K type strain sequencing project: providing services to taxonomists for standard genome sequencing and annotation.</title>
        <authorList>
            <consortium name="The Broad Institute Genomics Platform"/>
            <consortium name="The Broad Institute Genome Sequencing Center for Infectious Disease"/>
            <person name="Wu L."/>
            <person name="Ma J."/>
        </authorList>
    </citation>
    <scope>NUCLEOTIDE SEQUENCE [LARGE SCALE GENOMIC DNA]</scope>
    <source>
        <strain evidence="3">LMG 24813</strain>
    </source>
</reference>
<feature type="region of interest" description="Disordered" evidence="1">
    <location>
        <begin position="218"/>
        <end position="243"/>
    </location>
</feature>
<sequence>MKPPRSPALLHPERIHPALWRGSQLAQGRQATLSTGYTELDRELPGGGWPLGALVELMPCRPGIGEVQLLRPALQRLEPCRRIVLVDPPHVPDIACWQRWRLQERRLLWVCPATAADGLWAVEQILRHQACAAVLLWAGHIRSPALRRLQWLAQGSDTLCALFRPVEAAHQPSSAPLRLQLAPAPQGLSLTIVKRHGPACPHPIVLSFGGMRSRSDAASSHAALDQPLPAHAQPGRPVPELVG</sequence>
<dbReference type="Gene3D" id="3.40.50.300">
    <property type="entry name" value="P-loop containing nucleotide triphosphate hydrolases"/>
    <property type="match status" value="1"/>
</dbReference>
<dbReference type="SUPFAM" id="SSF52540">
    <property type="entry name" value="P-loop containing nucleoside triphosphate hydrolases"/>
    <property type="match status" value="1"/>
</dbReference>
<accession>A0ABV8NV82</accession>
<name>A0ABV8NV82_9BURK</name>
<dbReference type="RefSeq" id="WP_246600228.1">
    <property type="nucleotide sequence ID" value="NZ_JAHTBN010000001.1"/>
</dbReference>
<evidence type="ECO:0000256" key="1">
    <source>
        <dbReference type="SAM" id="MobiDB-lite"/>
    </source>
</evidence>
<dbReference type="InterPro" id="IPR017166">
    <property type="entry name" value="UCP037290"/>
</dbReference>
<evidence type="ECO:0000313" key="3">
    <source>
        <dbReference type="Proteomes" id="UP001595848"/>
    </source>
</evidence>
<protein>
    <submittedName>
        <fullName evidence="2">Translesion DNA synthesis-associated protein ImuA</fullName>
    </submittedName>
</protein>
<gene>
    <name evidence="2" type="primary">imuA</name>
    <name evidence="2" type="ORF">ACFOY1_02180</name>
</gene>
<dbReference type="PIRSF" id="PIRSF037290">
    <property type="entry name" value="UCP037290"/>
    <property type="match status" value="1"/>
</dbReference>
<dbReference type="InterPro" id="IPR047610">
    <property type="entry name" value="ImuA_translesion"/>
</dbReference>
<keyword evidence="3" id="KW-1185">Reference proteome</keyword>
<comment type="caution">
    <text evidence="2">The sequence shown here is derived from an EMBL/GenBank/DDBJ whole genome shotgun (WGS) entry which is preliminary data.</text>
</comment>
<dbReference type="EMBL" id="JBHSBV010000001">
    <property type="protein sequence ID" value="MFC4199750.1"/>
    <property type="molecule type" value="Genomic_DNA"/>
</dbReference>
<dbReference type="Proteomes" id="UP001595848">
    <property type="component" value="Unassembled WGS sequence"/>
</dbReference>
<dbReference type="NCBIfam" id="NF033429">
    <property type="entry name" value="ImuA_translesion"/>
    <property type="match status" value="1"/>
</dbReference>
<organism evidence="2 3">
    <name type="scientific">Candidimonas humi</name>
    <dbReference type="NCBI Taxonomy" id="683355"/>
    <lineage>
        <taxon>Bacteria</taxon>
        <taxon>Pseudomonadati</taxon>
        <taxon>Pseudomonadota</taxon>
        <taxon>Betaproteobacteria</taxon>
        <taxon>Burkholderiales</taxon>
        <taxon>Alcaligenaceae</taxon>
        <taxon>Candidimonas</taxon>
    </lineage>
</organism>
<dbReference type="InterPro" id="IPR027417">
    <property type="entry name" value="P-loop_NTPase"/>
</dbReference>
<evidence type="ECO:0000313" key="2">
    <source>
        <dbReference type="EMBL" id="MFC4199750.1"/>
    </source>
</evidence>
<proteinExistence type="predicted"/>